<accession>A0A0S7B6V8</accession>
<dbReference type="InterPro" id="IPR000073">
    <property type="entry name" value="AB_hydrolase_1"/>
</dbReference>
<dbReference type="Proteomes" id="UP000055060">
    <property type="component" value="Unassembled WGS sequence"/>
</dbReference>
<feature type="domain" description="AB hydrolase-1" evidence="1">
    <location>
        <begin position="26"/>
        <end position="254"/>
    </location>
</feature>
<keyword evidence="2" id="KW-0378">Hydrolase</keyword>
<dbReference type="Pfam" id="PF00561">
    <property type="entry name" value="Abhydrolase_1"/>
    <property type="match status" value="1"/>
</dbReference>
<organism evidence="2">
    <name type="scientific">Longilinea arvoryzae</name>
    <dbReference type="NCBI Taxonomy" id="360412"/>
    <lineage>
        <taxon>Bacteria</taxon>
        <taxon>Bacillati</taxon>
        <taxon>Chloroflexota</taxon>
        <taxon>Anaerolineae</taxon>
        <taxon>Anaerolineales</taxon>
        <taxon>Anaerolineaceae</taxon>
        <taxon>Longilinea</taxon>
    </lineage>
</organism>
<dbReference type="PANTHER" id="PTHR43194">
    <property type="entry name" value="HYDROLASE ALPHA/BETA FOLD FAMILY"/>
    <property type="match status" value="1"/>
</dbReference>
<dbReference type="PRINTS" id="PR00412">
    <property type="entry name" value="EPOXHYDRLASE"/>
</dbReference>
<dbReference type="PANTHER" id="PTHR43194:SF5">
    <property type="entry name" value="PIMELOYL-[ACYL-CARRIER PROTEIN] METHYL ESTER ESTERASE"/>
    <property type="match status" value="1"/>
</dbReference>
<dbReference type="InterPro" id="IPR050228">
    <property type="entry name" value="Carboxylesterase_BioH"/>
</dbReference>
<reference evidence="2" key="1">
    <citation type="submission" date="2015-07" db="EMBL/GenBank/DDBJ databases">
        <title>Draft Genome Sequences of Anaerolinea thermolimosa IMO-1, Bellilinea caldifistulae GOMI-1, Leptolinea tardivitalis YMTK-2, Levilinea saccharolytica KIBI-1,Longilinea arvoryzae KOME-1, Previously Described as Members of the Anaerolineaceae (Chloroflexi).</title>
        <authorList>
            <person name="Sekiguchi Y."/>
            <person name="Ohashi A."/>
            <person name="Matsuura N."/>
            <person name="Tourlousse M.D."/>
        </authorList>
    </citation>
    <scope>NUCLEOTIDE SEQUENCE [LARGE SCALE GENOMIC DNA]</scope>
    <source>
        <strain evidence="2">KOME-1</strain>
    </source>
</reference>
<dbReference type="InterPro" id="IPR000639">
    <property type="entry name" value="Epox_hydrolase-like"/>
</dbReference>
<evidence type="ECO:0000259" key="1">
    <source>
        <dbReference type="Pfam" id="PF00561"/>
    </source>
</evidence>
<dbReference type="STRING" id="360412.LARV_00511"/>
<sequence>MNPTTKDTLDLDDGRLYYETAGKGEALVLTHAAFLDSRMFDDIWEPLAEQFQVIRYDMRGFGRSSPTTGPLCRRRDLDALLNHLGVARAHLVGCSNGGQISLDLALEQPQRVASLTLVDSTPSGFELQGEPPRYLMEMIGALQNGDVDRANELQIRIWLDGAQREPGQVDDGLRQKALEMNRIPVAQGTFFSADAQPLNPPAVTRLESVHCPTLVVAGALDHAEVLRAADEMAARIPHAKKAIMNACGHVPAYEQPTAFVELLLGFFQNAL</sequence>
<evidence type="ECO:0000313" key="2">
    <source>
        <dbReference type="EMBL" id="GAP12775.1"/>
    </source>
</evidence>
<gene>
    <name evidence="2" type="ORF">LARV_00511</name>
</gene>
<dbReference type="GO" id="GO:0016787">
    <property type="term" value="F:hydrolase activity"/>
    <property type="evidence" value="ECO:0007669"/>
    <property type="project" value="UniProtKB-KW"/>
</dbReference>
<protein>
    <submittedName>
        <fullName evidence="2">Predicted hydrolase</fullName>
    </submittedName>
</protein>
<dbReference type="PRINTS" id="PR00111">
    <property type="entry name" value="ABHYDROLASE"/>
</dbReference>
<dbReference type="InterPro" id="IPR029058">
    <property type="entry name" value="AB_hydrolase_fold"/>
</dbReference>
<dbReference type="EMBL" id="DF967972">
    <property type="protein sequence ID" value="GAP12775.1"/>
    <property type="molecule type" value="Genomic_DNA"/>
</dbReference>
<dbReference type="Gene3D" id="3.40.50.1820">
    <property type="entry name" value="alpha/beta hydrolase"/>
    <property type="match status" value="1"/>
</dbReference>
<dbReference type="RefSeq" id="WP_075072170.1">
    <property type="nucleotide sequence ID" value="NZ_DF967972.1"/>
</dbReference>
<proteinExistence type="predicted"/>
<keyword evidence="3" id="KW-1185">Reference proteome</keyword>
<dbReference type="SUPFAM" id="SSF53474">
    <property type="entry name" value="alpha/beta-Hydrolases"/>
    <property type="match status" value="1"/>
</dbReference>
<evidence type="ECO:0000313" key="3">
    <source>
        <dbReference type="Proteomes" id="UP000055060"/>
    </source>
</evidence>
<dbReference type="AlphaFoldDB" id="A0A0S7B6V8"/>
<name>A0A0S7B6V8_9CHLR</name>
<dbReference type="OrthoDB" id="9805423at2"/>